<evidence type="ECO:0000313" key="2">
    <source>
        <dbReference type="Proteomes" id="UP000237271"/>
    </source>
</evidence>
<dbReference type="EMBL" id="NCKW01020358">
    <property type="protein sequence ID" value="POM58105.1"/>
    <property type="molecule type" value="Genomic_DNA"/>
</dbReference>
<gene>
    <name evidence="1" type="ORF">PHPALM_37296</name>
</gene>
<keyword evidence="2" id="KW-1185">Reference proteome</keyword>
<dbReference type="AlphaFoldDB" id="A0A2P4WXS5"/>
<accession>A0A2P4WXS5</accession>
<protein>
    <submittedName>
        <fullName evidence="1">Uncharacterized protein</fullName>
    </submittedName>
</protein>
<proteinExistence type="predicted"/>
<dbReference type="Proteomes" id="UP000237271">
    <property type="component" value="Unassembled WGS sequence"/>
</dbReference>
<sequence length="59" mass="6767">MGRPGKMSKQYARIAVGYTHKHLLLRYLTARGTVNEAITRFYHSCVTADNKKKQNKVSK</sequence>
<comment type="caution">
    <text evidence="1">The sequence shown here is derived from an EMBL/GenBank/DDBJ whole genome shotgun (WGS) entry which is preliminary data.</text>
</comment>
<evidence type="ECO:0000313" key="1">
    <source>
        <dbReference type="EMBL" id="POM58105.1"/>
    </source>
</evidence>
<reference evidence="1 2" key="1">
    <citation type="journal article" date="2017" name="Genome Biol. Evol.">
        <title>Phytophthora megakarya and P. palmivora, closely related causal agents of cacao black pod rot, underwent increases in genome sizes and gene numbers by different mechanisms.</title>
        <authorList>
            <person name="Ali S.S."/>
            <person name="Shao J."/>
            <person name="Lary D.J."/>
            <person name="Kronmiller B."/>
            <person name="Shen D."/>
            <person name="Strem M.D."/>
            <person name="Amoako-Attah I."/>
            <person name="Akrofi A.Y."/>
            <person name="Begoude B.A."/>
            <person name="Ten Hoopen G.M."/>
            <person name="Coulibaly K."/>
            <person name="Kebe B.I."/>
            <person name="Melnick R.L."/>
            <person name="Guiltinan M.J."/>
            <person name="Tyler B.M."/>
            <person name="Meinhardt L.W."/>
            <person name="Bailey B.A."/>
        </authorList>
    </citation>
    <scope>NUCLEOTIDE SEQUENCE [LARGE SCALE GENOMIC DNA]</scope>
    <source>
        <strain evidence="2">sbr112.9</strain>
    </source>
</reference>
<organism evidence="1 2">
    <name type="scientific">Phytophthora palmivora</name>
    <dbReference type="NCBI Taxonomy" id="4796"/>
    <lineage>
        <taxon>Eukaryota</taxon>
        <taxon>Sar</taxon>
        <taxon>Stramenopiles</taxon>
        <taxon>Oomycota</taxon>
        <taxon>Peronosporomycetes</taxon>
        <taxon>Peronosporales</taxon>
        <taxon>Peronosporaceae</taxon>
        <taxon>Phytophthora</taxon>
    </lineage>
</organism>
<name>A0A2P4WXS5_9STRA</name>